<keyword evidence="3 5" id="KW-1133">Transmembrane helix</keyword>
<evidence type="ECO:0000313" key="6">
    <source>
        <dbReference type="EMBL" id="WAR05234.1"/>
    </source>
</evidence>
<dbReference type="EMBL" id="CP111016">
    <property type="protein sequence ID" value="WAR05234.1"/>
    <property type="molecule type" value="Genomic_DNA"/>
</dbReference>
<evidence type="ECO:0000256" key="5">
    <source>
        <dbReference type="SAM" id="Phobius"/>
    </source>
</evidence>
<dbReference type="Gene3D" id="1.10.1450.10">
    <property type="entry name" value="Tetraspanin"/>
    <property type="match status" value="1"/>
</dbReference>
<evidence type="ECO:0000256" key="2">
    <source>
        <dbReference type="ARBA" id="ARBA00022692"/>
    </source>
</evidence>
<evidence type="ECO:0000313" key="7">
    <source>
        <dbReference type="Proteomes" id="UP001164746"/>
    </source>
</evidence>
<feature type="transmembrane region" description="Helical" evidence="5">
    <location>
        <begin position="37"/>
        <end position="64"/>
    </location>
</feature>
<name>A0ABY7E7Q2_MYAAR</name>
<dbReference type="InterPro" id="IPR008952">
    <property type="entry name" value="Tetraspanin_EC2_sf"/>
</dbReference>
<evidence type="ECO:0000256" key="3">
    <source>
        <dbReference type="ARBA" id="ARBA00022989"/>
    </source>
</evidence>
<feature type="transmembrane region" description="Helical" evidence="5">
    <location>
        <begin position="7"/>
        <end position="25"/>
    </location>
</feature>
<evidence type="ECO:0000256" key="1">
    <source>
        <dbReference type="ARBA" id="ARBA00004141"/>
    </source>
</evidence>
<evidence type="ECO:0008006" key="8">
    <source>
        <dbReference type="Google" id="ProtNLM"/>
    </source>
</evidence>
<sequence length="202" mass="21938">MVVEAPVLYRVITTAGVGPVLYRVITMVVEAPVLYRVITTAGFIVLAVIFILLQGVTIGLWLSVRTKADLWLRGKMLDLLKNYAGPEATDSTSNGWNILFMKARCCGVNAQYENGGTNDDFTELPTTWTPSGTDKLPASCCQGASTSTVSTYVSSSTCTQTPSNFYTEGCYSRVKHYIDTYSLVTIIAAGSGIMVELLETKF</sequence>
<accession>A0ABY7E7Q2</accession>
<dbReference type="SUPFAM" id="SSF48652">
    <property type="entry name" value="Tetraspanin"/>
    <property type="match status" value="1"/>
</dbReference>
<keyword evidence="7" id="KW-1185">Reference proteome</keyword>
<proteinExistence type="predicted"/>
<dbReference type="Proteomes" id="UP001164746">
    <property type="component" value="Chromosome 5"/>
</dbReference>
<reference evidence="6" key="1">
    <citation type="submission" date="2022-11" db="EMBL/GenBank/DDBJ databases">
        <title>Centuries of genome instability and evolution in soft-shell clam transmissible cancer (bioRxiv).</title>
        <authorList>
            <person name="Hart S.F.M."/>
            <person name="Yonemitsu M.A."/>
            <person name="Giersch R.M."/>
            <person name="Beal B.F."/>
            <person name="Arriagada G."/>
            <person name="Davis B.W."/>
            <person name="Ostrander E.A."/>
            <person name="Goff S.P."/>
            <person name="Metzger M.J."/>
        </authorList>
    </citation>
    <scope>NUCLEOTIDE SEQUENCE</scope>
    <source>
        <strain evidence="6">MELC-2E11</strain>
        <tissue evidence="6">Siphon/mantle</tissue>
    </source>
</reference>
<protein>
    <recommendedName>
        <fullName evidence="8">Tetraspanin</fullName>
    </recommendedName>
</protein>
<gene>
    <name evidence="6" type="ORF">MAR_020603</name>
</gene>
<comment type="subcellular location">
    <subcellularLocation>
        <location evidence="1">Membrane</location>
        <topology evidence="1">Multi-pass membrane protein</topology>
    </subcellularLocation>
</comment>
<organism evidence="6 7">
    <name type="scientific">Mya arenaria</name>
    <name type="common">Soft-shell clam</name>
    <dbReference type="NCBI Taxonomy" id="6604"/>
    <lineage>
        <taxon>Eukaryota</taxon>
        <taxon>Metazoa</taxon>
        <taxon>Spiralia</taxon>
        <taxon>Lophotrochozoa</taxon>
        <taxon>Mollusca</taxon>
        <taxon>Bivalvia</taxon>
        <taxon>Autobranchia</taxon>
        <taxon>Heteroconchia</taxon>
        <taxon>Euheterodonta</taxon>
        <taxon>Imparidentia</taxon>
        <taxon>Neoheterodontei</taxon>
        <taxon>Myida</taxon>
        <taxon>Myoidea</taxon>
        <taxon>Myidae</taxon>
        <taxon>Mya</taxon>
    </lineage>
</organism>
<dbReference type="InterPro" id="IPR018499">
    <property type="entry name" value="Tetraspanin/Peripherin"/>
</dbReference>
<keyword evidence="4 5" id="KW-0472">Membrane</keyword>
<dbReference type="Pfam" id="PF00335">
    <property type="entry name" value="Tetraspanin"/>
    <property type="match status" value="1"/>
</dbReference>
<keyword evidence="2 5" id="KW-0812">Transmembrane</keyword>
<evidence type="ECO:0000256" key="4">
    <source>
        <dbReference type="ARBA" id="ARBA00023136"/>
    </source>
</evidence>